<comment type="caution">
    <text evidence="1">The sequence shown here is derived from an EMBL/GenBank/DDBJ whole genome shotgun (WGS) entry which is preliminary data.</text>
</comment>
<gene>
    <name evidence="1" type="ORF">L1987_85361</name>
</gene>
<organism evidence="1 2">
    <name type="scientific">Smallanthus sonchifolius</name>
    <dbReference type="NCBI Taxonomy" id="185202"/>
    <lineage>
        <taxon>Eukaryota</taxon>
        <taxon>Viridiplantae</taxon>
        <taxon>Streptophyta</taxon>
        <taxon>Embryophyta</taxon>
        <taxon>Tracheophyta</taxon>
        <taxon>Spermatophyta</taxon>
        <taxon>Magnoliopsida</taxon>
        <taxon>eudicotyledons</taxon>
        <taxon>Gunneridae</taxon>
        <taxon>Pentapetalae</taxon>
        <taxon>asterids</taxon>
        <taxon>campanulids</taxon>
        <taxon>Asterales</taxon>
        <taxon>Asteraceae</taxon>
        <taxon>Asteroideae</taxon>
        <taxon>Heliantheae alliance</taxon>
        <taxon>Millerieae</taxon>
        <taxon>Smallanthus</taxon>
    </lineage>
</organism>
<proteinExistence type="predicted"/>
<sequence length="100" mass="10704">MILFTDEHQSFGSNKKHHHIHLEATENTTTSFGSHRNTTVSGVVSGISDNSFSLLGCYSIYFSLVVVGGGGFKIETGSPFIDDLPNVDELCGLPTTSPSL</sequence>
<reference evidence="1 2" key="2">
    <citation type="journal article" date="2022" name="Mol. Ecol. Resour.">
        <title>The genomes of chicory, endive, great burdock and yacon provide insights into Asteraceae paleo-polyploidization history and plant inulin production.</title>
        <authorList>
            <person name="Fan W."/>
            <person name="Wang S."/>
            <person name="Wang H."/>
            <person name="Wang A."/>
            <person name="Jiang F."/>
            <person name="Liu H."/>
            <person name="Zhao H."/>
            <person name="Xu D."/>
            <person name="Zhang Y."/>
        </authorList>
    </citation>
    <scope>NUCLEOTIDE SEQUENCE [LARGE SCALE GENOMIC DNA]</scope>
    <source>
        <strain evidence="2">cv. Yunnan</strain>
        <tissue evidence="1">Leaves</tissue>
    </source>
</reference>
<name>A0ACB8XX11_9ASTR</name>
<reference evidence="2" key="1">
    <citation type="journal article" date="2022" name="Mol. Ecol. Resour.">
        <title>The genomes of chicory, endive, great burdock and yacon provide insights into Asteraceae palaeo-polyploidization history and plant inulin production.</title>
        <authorList>
            <person name="Fan W."/>
            <person name="Wang S."/>
            <person name="Wang H."/>
            <person name="Wang A."/>
            <person name="Jiang F."/>
            <person name="Liu H."/>
            <person name="Zhao H."/>
            <person name="Xu D."/>
            <person name="Zhang Y."/>
        </authorList>
    </citation>
    <scope>NUCLEOTIDE SEQUENCE [LARGE SCALE GENOMIC DNA]</scope>
    <source>
        <strain evidence="2">cv. Yunnan</strain>
    </source>
</reference>
<evidence type="ECO:0000313" key="2">
    <source>
        <dbReference type="Proteomes" id="UP001056120"/>
    </source>
</evidence>
<protein>
    <submittedName>
        <fullName evidence="1">Uncharacterized protein</fullName>
    </submittedName>
</protein>
<dbReference type="Proteomes" id="UP001056120">
    <property type="component" value="Linkage Group LG29"/>
</dbReference>
<accession>A0ACB8XX11</accession>
<dbReference type="EMBL" id="CM042046">
    <property type="protein sequence ID" value="KAI3675768.1"/>
    <property type="molecule type" value="Genomic_DNA"/>
</dbReference>
<keyword evidence="2" id="KW-1185">Reference proteome</keyword>
<evidence type="ECO:0000313" key="1">
    <source>
        <dbReference type="EMBL" id="KAI3675768.1"/>
    </source>
</evidence>